<organism evidence="9 10">
    <name type="scientific">Acetoanaerobium pronyense</name>
    <dbReference type="NCBI Taxonomy" id="1482736"/>
    <lineage>
        <taxon>Bacteria</taxon>
        <taxon>Bacillati</taxon>
        <taxon>Bacillota</taxon>
        <taxon>Clostridia</taxon>
        <taxon>Peptostreptococcales</taxon>
        <taxon>Filifactoraceae</taxon>
        <taxon>Acetoanaerobium</taxon>
    </lineage>
</organism>
<dbReference type="InterPro" id="IPR000192">
    <property type="entry name" value="Aminotrans_V_dom"/>
</dbReference>
<dbReference type="InterPro" id="IPR015424">
    <property type="entry name" value="PyrdxlP-dep_Trfase"/>
</dbReference>
<accession>A0ABS4KG87</accession>
<dbReference type="InterPro" id="IPR015421">
    <property type="entry name" value="PyrdxlP-dep_Trfase_major"/>
</dbReference>
<dbReference type="InterPro" id="IPR020578">
    <property type="entry name" value="Aminotrans_V_PyrdxlP_BS"/>
</dbReference>
<gene>
    <name evidence="9" type="ORF">J2Z35_000571</name>
</gene>
<dbReference type="PANTHER" id="PTHR21152:SF24">
    <property type="entry name" value="ALANINE--GLYOXYLATE AMINOTRANSFERASE 1"/>
    <property type="match status" value="1"/>
</dbReference>
<comment type="caution">
    <text evidence="9">The sequence shown here is derived from an EMBL/GenBank/DDBJ whole genome shotgun (WGS) entry which is preliminary data.</text>
</comment>
<evidence type="ECO:0000256" key="7">
    <source>
        <dbReference type="RuleBase" id="RU004504"/>
    </source>
</evidence>
<keyword evidence="3" id="KW-0032">Aminotransferase</keyword>
<dbReference type="PROSITE" id="PS00595">
    <property type="entry name" value="AA_TRANSFER_CLASS_5"/>
    <property type="match status" value="1"/>
</dbReference>
<keyword evidence="5" id="KW-0663">Pyridoxal phosphate</keyword>
<dbReference type="EMBL" id="JAGGLI010000004">
    <property type="protein sequence ID" value="MBP2026780.1"/>
    <property type="molecule type" value="Genomic_DNA"/>
</dbReference>
<evidence type="ECO:0000313" key="10">
    <source>
        <dbReference type="Proteomes" id="UP001314903"/>
    </source>
</evidence>
<dbReference type="Gene3D" id="3.40.640.10">
    <property type="entry name" value="Type I PLP-dependent aspartate aminotransferase-like (Major domain)"/>
    <property type="match status" value="1"/>
</dbReference>
<comment type="cofactor">
    <cofactor evidence="1 7">
        <name>pyridoxal 5'-phosphate</name>
        <dbReference type="ChEBI" id="CHEBI:597326"/>
    </cofactor>
</comment>
<dbReference type="PANTHER" id="PTHR21152">
    <property type="entry name" value="AMINOTRANSFERASE CLASS V"/>
    <property type="match status" value="1"/>
</dbReference>
<name>A0ABS4KG87_9FIRM</name>
<proteinExistence type="inferred from homology"/>
<dbReference type="Proteomes" id="UP001314903">
    <property type="component" value="Unassembled WGS sequence"/>
</dbReference>
<evidence type="ECO:0000259" key="8">
    <source>
        <dbReference type="Pfam" id="PF00266"/>
    </source>
</evidence>
<evidence type="ECO:0000313" key="9">
    <source>
        <dbReference type="EMBL" id="MBP2026780.1"/>
    </source>
</evidence>
<dbReference type="Pfam" id="PF00266">
    <property type="entry name" value="Aminotran_5"/>
    <property type="match status" value="1"/>
</dbReference>
<comment type="similarity">
    <text evidence="2 6">Belongs to the class-V pyridoxal-phosphate-dependent aminotransferase family.</text>
</comment>
<evidence type="ECO:0000256" key="4">
    <source>
        <dbReference type="ARBA" id="ARBA00022679"/>
    </source>
</evidence>
<evidence type="ECO:0000256" key="5">
    <source>
        <dbReference type="ARBA" id="ARBA00022898"/>
    </source>
</evidence>
<feature type="domain" description="Aminotransferase class V" evidence="8">
    <location>
        <begin position="24"/>
        <end position="207"/>
    </location>
</feature>
<protein>
    <submittedName>
        <fullName evidence="9">Aspartate aminotransferase-like enzyme</fullName>
    </submittedName>
</protein>
<evidence type="ECO:0000256" key="6">
    <source>
        <dbReference type="RuleBase" id="RU004075"/>
    </source>
</evidence>
<evidence type="ECO:0000256" key="1">
    <source>
        <dbReference type="ARBA" id="ARBA00001933"/>
    </source>
</evidence>
<dbReference type="InterPro" id="IPR024169">
    <property type="entry name" value="SP_NH2Trfase/AEP_transaminase"/>
</dbReference>
<dbReference type="Gene3D" id="3.90.1150.10">
    <property type="entry name" value="Aspartate Aminotransferase, domain 1"/>
    <property type="match status" value="1"/>
</dbReference>
<keyword evidence="4" id="KW-0808">Transferase</keyword>
<reference evidence="9 10" key="1">
    <citation type="submission" date="2021-03" db="EMBL/GenBank/DDBJ databases">
        <title>Genomic Encyclopedia of Type Strains, Phase IV (KMG-IV): sequencing the most valuable type-strain genomes for metagenomic binning, comparative biology and taxonomic classification.</title>
        <authorList>
            <person name="Goeker M."/>
        </authorList>
    </citation>
    <scope>NUCLEOTIDE SEQUENCE [LARGE SCALE GENOMIC DNA]</scope>
    <source>
        <strain evidence="9 10">DSM 27512</strain>
    </source>
</reference>
<keyword evidence="10" id="KW-1185">Reference proteome</keyword>
<evidence type="ECO:0000256" key="3">
    <source>
        <dbReference type="ARBA" id="ARBA00022576"/>
    </source>
</evidence>
<sequence length="375" mass="42055">MIVMSAGPTTVSREKLDYMMKNSTNTDIDKNYITIHRETEALISKLVNTNAKSFVMLGEAILGLEAACSSLIEEGDRVLVIHNGFFGYGFKYFIEMYGGIPVMLEMDYTKGLNKDILDEYLKKDSDFKFATLVHCETPSGIMNPIDEICSLLQDYGVLSIVDAVSSIGGEFIDFDKFKIDVLIGGSQKCLSVPSGLTLITISETAESIVLNRKTPIKSYYCNFKNHLEKSGSREFPYTMNDSLIYGLNISLKNILDTDYVSIHKEFGERVRNAFIKSGLKLYPKSHFSNTVTTVLLPDNITDVEIVDRMVQKGVFISPGVGHLEGKTIRIGHMGDNLDENMIIETLKALDEVFLEKNIVLECSLTESFMKYNVFF</sequence>
<dbReference type="PIRSF" id="PIRSF000524">
    <property type="entry name" value="SPT"/>
    <property type="match status" value="1"/>
</dbReference>
<dbReference type="InterPro" id="IPR015422">
    <property type="entry name" value="PyrdxlP-dep_Trfase_small"/>
</dbReference>
<dbReference type="SUPFAM" id="SSF53383">
    <property type="entry name" value="PLP-dependent transferases"/>
    <property type="match status" value="1"/>
</dbReference>
<dbReference type="RefSeq" id="WP_209659140.1">
    <property type="nucleotide sequence ID" value="NZ_JAGGLI010000004.1"/>
</dbReference>
<evidence type="ECO:0000256" key="2">
    <source>
        <dbReference type="ARBA" id="ARBA00009236"/>
    </source>
</evidence>